<dbReference type="Pfam" id="PF03929">
    <property type="entry name" value="PepSY_TM"/>
    <property type="match status" value="1"/>
</dbReference>
<dbReference type="Proteomes" id="UP000032670">
    <property type="component" value="Unassembled WGS sequence"/>
</dbReference>
<dbReference type="AlphaFoldDB" id="A0A2Z5ZKC6"/>
<name>A0A2Z5ZKC6_9PROT</name>
<dbReference type="PANTHER" id="PTHR34219">
    <property type="entry name" value="IRON-REGULATED INNER MEMBRANE PROTEIN-RELATED"/>
    <property type="match status" value="1"/>
</dbReference>
<accession>A0A0D6NK58</accession>
<organism evidence="2 5">
    <name type="scientific">Acetobacter orientalis</name>
    <dbReference type="NCBI Taxonomy" id="146474"/>
    <lineage>
        <taxon>Bacteria</taxon>
        <taxon>Pseudomonadati</taxon>
        <taxon>Pseudomonadota</taxon>
        <taxon>Alphaproteobacteria</taxon>
        <taxon>Acetobacterales</taxon>
        <taxon>Acetobacteraceae</taxon>
        <taxon>Acetobacter</taxon>
    </lineage>
</organism>
<dbReference type="InterPro" id="IPR005625">
    <property type="entry name" value="PepSY-ass_TM"/>
</dbReference>
<keyword evidence="4" id="KW-1185">Reference proteome</keyword>
<feature type="transmembrane region" description="Helical" evidence="1">
    <location>
        <begin position="309"/>
        <end position="332"/>
    </location>
</feature>
<evidence type="ECO:0000313" key="5">
    <source>
        <dbReference type="Proteomes" id="UP000270034"/>
    </source>
</evidence>
<protein>
    <submittedName>
        <fullName evidence="3">PepSY-associated TM helix domain-containing protein</fullName>
    </submittedName>
    <submittedName>
        <fullName evidence="2">Peptidase</fullName>
    </submittedName>
</protein>
<dbReference type="Proteomes" id="UP000270034">
    <property type="component" value="Chromosome"/>
</dbReference>
<keyword evidence="1" id="KW-0812">Transmembrane</keyword>
<dbReference type="KEGG" id="aot:AcetOri_orf04157"/>
<accession>A0A2Z5ZKC6</accession>
<reference evidence="2 5" key="2">
    <citation type="submission" date="2018-02" db="EMBL/GenBank/DDBJ databases">
        <title>Acetobacter orientalis genome.</title>
        <authorList>
            <person name="Nakashima N."/>
            <person name="Tamura T."/>
        </authorList>
    </citation>
    <scope>NUCLEOTIDE SEQUENCE [LARGE SCALE GENOMIC DNA]</scope>
    <source>
        <strain evidence="2 5">FAN1</strain>
    </source>
</reference>
<dbReference type="EMBL" id="AP018515">
    <property type="protein sequence ID" value="BBC81078.1"/>
    <property type="molecule type" value="Genomic_DNA"/>
</dbReference>
<evidence type="ECO:0000313" key="3">
    <source>
        <dbReference type="EMBL" id="GAN66444.1"/>
    </source>
</evidence>
<sequence>MCGLLLAILGLSGALLVYKDNWTLVAHKNDPFVMRSLTQQQVVAQAMHSKGPPAQMVAFASPELTVHRIAYANGRGAYLDQQGRTVAAWSSEWARPELWLVSLHRYLFARPAGETWVGSAGVVGLFLVVSGIISWWRNRKTFEARLWPKRFSRAALIRYHKDSGILITPVLVVSLVTGVAMAFKPVANVLLGPGSAAAISQALKPPAYPAVPVAKNLDWPKIVQEAGDRFPQAQFRSIALPRKGSGLITVRLRQPAEWLPNGRTMVWFAADTGQLVGARDATQARAQAQAFNMIFPVHTGKMAGALHQLIMALSGLVLCVLGLFSCWTFWFAGGVRGKVKRTIPQGIESKSV</sequence>
<feature type="transmembrane region" description="Helical" evidence="1">
    <location>
        <begin position="163"/>
        <end position="183"/>
    </location>
</feature>
<feature type="transmembrane region" description="Helical" evidence="1">
    <location>
        <begin position="116"/>
        <end position="136"/>
    </location>
</feature>
<dbReference type="EMBL" id="BAMX01000022">
    <property type="protein sequence ID" value="GAN66444.1"/>
    <property type="molecule type" value="Genomic_DNA"/>
</dbReference>
<dbReference type="STRING" id="1231341.Abor_022_021"/>
<proteinExistence type="predicted"/>
<reference evidence="3 4" key="1">
    <citation type="submission" date="2012-11" db="EMBL/GenBank/DDBJ databases">
        <title>Whole genome sequence of Acetobacter orientalis 21F-2.</title>
        <authorList>
            <person name="Azuma Y."/>
            <person name="Higashiura N."/>
            <person name="Hirakawa H."/>
            <person name="Matsushita K."/>
        </authorList>
    </citation>
    <scope>NUCLEOTIDE SEQUENCE [LARGE SCALE GENOMIC DNA]</scope>
    <source>
        <strain evidence="3 4">21F-2</strain>
    </source>
</reference>
<keyword evidence="1" id="KW-1133">Transmembrane helix</keyword>
<gene>
    <name evidence="3" type="ORF">Abor_022_021</name>
    <name evidence="2" type="ORF">AcetOrient_orf04157</name>
</gene>
<evidence type="ECO:0000313" key="4">
    <source>
        <dbReference type="Proteomes" id="UP000032670"/>
    </source>
</evidence>
<evidence type="ECO:0000313" key="2">
    <source>
        <dbReference type="EMBL" id="BBC81078.1"/>
    </source>
</evidence>
<evidence type="ECO:0000256" key="1">
    <source>
        <dbReference type="SAM" id="Phobius"/>
    </source>
</evidence>
<keyword evidence="1" id="KW-0472">Membrane</keyword>